<dbReference type="InterPro" id="IPR023393">
    <property type="entry name" value="START-like_dom_sf"/>
</dbReference>
<gene>
    <name evidence="1" type="ORF">HMF3257_36075</name>
</gene>
<accession>A0A327NTW0</accession>
<evidence type="ECO:0008006" key="3">
    <source>
        <dbReference type="Google" id="ProtNLM"/>
    </source>
</evidence>
<dbReference type="EMBL" id="QLII01000001">
    <property type="protein sequence ID" value="RAI78165.1"/>
    <property type="molecule type" value="Genomic_DNA"/>
</dbReference>
<dbReference type="AlphaFoldDB" id="A0A327NTW0"/>
<dbReference type="Proteomes" id="UP000249016">
    <property type="component" value="Unassembled WGS sequence"/>
</dbReference>
<dbReference type="Gene3D" id="3.30.530.20">
    <property type="match status" value="1"/>
</dbReference>
<organism evidence="1 2">
    <name type="scientific">Spirosoma telluris</name>
    <dbReference type="NCBI Taxonomy" id="2183553"/>
    <lineage>
        <taxon>Bacteria</taxon>
        <taxon>Pseudomonadati</taxon>
        <taxon>Bacteroidota</taxon>
        <taxon>Cytophagia</taxon>
        <taxon>Cytophagales</taxon>
        <taxon>Cytophagaceae</taxon>
        <taxon>Spirosoma</taxon>
    </lineage>
</organism>
<dbReference type="RefSeq" id="WP_111349680.1">
    <property type="nucleotide sequence ID" value="NZ_QLII01000001.1"/>
</dbReference>
<proteinExistence type="predicted"/>
<comment type="caution">
    <text evidence="1">The sequence shown here is derived from an EMBL/GenBank/DDBJ whole genome shotgun (WGS) entry which is preliminary data.</text>
</comment>
<dbReference type="OrthoDB" id="838246at2"/>
<protein>
    <recommendedName>
        <fullName evidence="3">SRPBCC family protein</fullName>
    </recommendedName>
</protein>
<evidence type="ECO:0000313" key="2">
    <source>
        <dbReference type="Proteomes" id="UP000249016"/>
    </source>
</evidence>
<keyword evidence="2" id="KW-1185">Reference proteome</keyword>
<name>A0A327NTW0_9BACT</name>
<evidence type="ECO:0000313" key="1">
    <source>
        <dbReference type="EMBL" id="RAI78165.1"/>
    </source>
</evidence>
<sequence>MQFILKTQVNQTLPVVWAGFTRSLFERLSPAFPPVKVVRFDGCLRGDIVHLQLNFLLFRQDWISLIVDQQTDNEEIYFIDQGTKLPFFLSFWKHRHGLRRTADRITGQEQTTIIDDITFQTPFVLTNYLLYPLLWLQFAYRKPIYRRVFSLS</sequence>
<reference evidence="1 2" key="1">
    <citation type="submission" date="2018-06" db="EMBL/GenBank/DDBJ databases">
        <title>Spirosoma sp. HMF3257 Genome sequencing and assembly.</title>
        <authorList>
            <person name="Kang H."/>
            <person name="Cha I."/>
            <person name="Kim H."/>
            <person name="Kang J."/>
            <person name="Joh K."/>
        </authorList>
    </citation>
    <scope>NUCLEOTIDE SEQUENCE [LARGE SCALE GENOMIC DNA]</scope>
    <source>
        <strain evidence="1 2">HMF3257</strain>
    </source>
</reference>